<name>A0ABM8M3T8_9BURK</name>
<dbReference type="EMBL" id="CADILJ010000115">
    <property type="protein sequence ID" value="CAB3959044.1"/>
    <property type="molecule type" value="Genomic_DNA"/>
</dbReference>
<keyword evidence="3" id="KW-1185">Reference proteome</keyword>
<sequence>MTRHARSFRLLLLATMVLPLFSGCAVYRELQPAVRFDPMSAGEYIAMQRGDILTTGRLSAATVQTLRVAGLDAFCSRPSLGCIEAAAQQTTLSDEQRLSALSELWLQAAMQTPSDAAHAEACMRAWMESARHAYAYLFFTRRAPGERAFEDRQTQARDWYNHAVQQASTLLFDVLDEQGRIHAAQDVPRNDQPIAYAGWNLHLDLRDIHLPEGTRLPHELLPARSLAFTGLRNTWRRDGFGAELVASVGPAVRLPDKAGRPVPSLDGDGAAARGWSEMPSPSVTVLFRFQGDDLDGVLGTRAVLVSAHDPYLQDSIALQGQRVPLAANFTAGYGLWLARSGFNRQSLRTLFGRGEGIERPHLYMLQPWDPNRRIILLLHGLASSPEAWVDVANELQADHDVREHFQIWLAYYPTNMPIVLNHAWLRESVNDTLAHLDPQGTAAASQNMVLVGHSMGGVIARLMVSSADQTLWDWAVDQSGLDSERVERLGPRVNAALRFEPMDNVGRAIFIAAPHRGTPVAADRFARLASRMVRLPLTVLESLSEMAQGVPREQALEHLSLLPNSIDNLREDDAFMRAAADLPISARVPYHSIIARRDPAVTLAASDDGLVPYRSSHLPGALSEKVIDADHSVQGTAQSVLELLRILREDMAMHGKSFPPPEQRSLSTIEIFP</sequence>
<dbReference type="PROSITE" id="PS51257">
    <property type="entry name" value="PROKAR_LIPOPROTEIN"/>
    <property type="match status" value="1"/>
</dbReference>
<protein>
    <recommendedName>
        <fullName evidence="1">AB hydrolase-1 domain-containing protein</fullName>
    </recommendedName>
</protein>
<reference evidence="2 3" key="1">
    <citation type="submission" date="2020-04" db="EMBL/GenBank/DDBJ databases">
        <authorList>
            <person name="De Canck E."/>
        </authorList>
    </citation>
    <scope>NUCLEOTIDE SEQUENCE [LARGE SCALE GENOMIC DNA]</scope>
    <source>
        <strain evidence="2 3">LMG 7053</strain>
    </source>
</reference>
<gene>
    <name evidence="2" type="ORF">LMG7053_05819</name>
</gene>
<dbReference type="SUPFAM" id="SSF53474">
    <property type="entry name" value="alpha/beta-Hydrolases"/>
    <property type="match status" value="1"/>
</dbReference>
<accession>A0ABM8M3T8</accession>
<evidence type="ECO:0000313" key="2">
    <source>
        <dbReference type="EMBL" id="CAB3959044.1"/>
    </source>
</evidence>
<dbReference type="Pfam" id="PF12697">
    <property type="entry name" value="Abhydrolase_6"/>
    <property type="match status" value="1"/>
</dbReference>
<dbReference type="InterPro" id="IPR029058">
    <property type="entry name" value="AB_hydrolase_fold"/>
</dbReference>
<dbReference type="InterPro" id="IPR000073">
    <property type="entry name" value="AB_hydrolase_1"/>
</dbReference>
<comment type="caution">
    <text evidence="2">The sequence shown here is derived from an EMBL/GenBank/DDBJ whole genome shotgun (WGS) entry which is preliminary data.</text>
</comment>
<evidence type="ECO:0000313" key="3">
    <source>
        <dbReference type="Proteomes" id="UP000494161"/>
    </source>
</evidence>
<evidence type="ECO:0000259" key="1">
    <source>
        <dbReference type="Pfam" id="PF12697"/>
    </source>
</evidence>
<dbReference type="RefSeq" id="WP_175224745.1">
    <property type="nucleotide sequence ID" value="NZ_CADILJ010000115.1"/>
</dbReference>
<proteinExistence type="predicted"/>
<dbReference type="Gene3D" id="3.40.50.1820">
    <property type="entry name" value="alpha/beta hydrolase"/>
    <property type="match status" value="1"/>
</dbReference>
<dbReference type="Proteomes" id="UP000494161">
    <property type="component" value="Unassembled WGS sequence"/>
</dbReference>
<feature type="domain" description="AB hydrolase-1" evidence="1">
    <location>
        <begin position="375"/>
        <end position="636"/>
    </location>
</feature>
<organism evidence="2 3">
    <name type="scientific">Achromobacter ruhlandii</name>
    <dbReference type="NCBI Taxonomy" id="72557"/>
    <lineage>
        <taxon>Bacteria</taxon>
        <taxon>Pseudomonadati</taxon>
        <taxon>Pseudomonadota</taxon>
        <taxon>Betaproteobacteria</taxon>
        <taxon>Burkholderiales</taxon>
        <taxon>Alcaligenaceae</taxon>
        <taxon>Achromobacter</taxon>
    </lineage>
</organism>